<dbReference type="EMBL" id="BAAAPB010000005">
    <property type="protein sequence ID" value="GAA1975607.1"/>
    <property type="molecule type" value="Genomic_DNA"/>
</dbReference>
<dbReference type="InterPro" id="IPR043148">
    <property type="entry name" value="TagF_C"/>
</dbReference>
<dbReference type="Gene3D" id="3.40.50.12580">
    <property type="match status" value="1"/>
</dbReference>
<dbReference type="SUPFAM" id="SSF53756">
    <property type="entry name" value="UDP-Glycosyltransferase/glycogen phosphorylase"/>
    <property type="match status" value="1"/>
</dbReference>
<reference evidence="2" key="1">
    <citation type="journal article" date="2019" name="Int. J. Syst. Evol. Microbiol.">
        <title>The Global Catalogue of Microorganisms (GCM) 10K type strain sequencing project: providing services to taxonomists for standard genome sequencing and annotation.</title>
        <authorList>
            <consortium name="The Broad Institute Genomics Platform"/>
            <consortium name="The Broad Institute Genome Sequencing Center for Infectious Disease"/>
            <person name="Wu L."/>
            <person name="Ma J."/>
        </authorList>
    </citation>
    <scope>NUCLEOTIDE SEQUENCE [LARGE SCALE GENOMIC DNA]</scope>
    <source>
        <strain evidence="2">JCM 15309</strain>
    </source>
</reference>
<comment type="caution">
    <text evidence="1">The sequence shown here is derived from an EMBL/GenBank/DDBJ whole genome shotgun (WGS) entry which is preliminary data.</text>
</comment>
<proteinExistence type="predicted"/>
<sequence>MIRGRADDIPEAFGTYNSLVLKPDVIAYFGDDPTRIYQLLQWLPVLERLDQVHTVAIVLRDPETGVVAEQHTSLPVLLAPDFAELVELYDQLDPKVAVYCNNGMRNFQSLLNGRLLHVHINHGESDKQSMVSNNAKAYDRVFVAGEAAVQRHLAGLMELDESKLIRIGRPQLDLRPEPTLPESERRTVLYAPTWEGDAEYNDYTSVDVFGPAIVHSILGVPNVRLVYKPHPKVTTSETPAIRENHHLVLAMVADAARRDPGAGHVAVTEGDILAVMPGCDAMVTDVSSVGLDWLYLRTEKPIFITDRHHDGERLRQEVPVSRCADVIDGSNLAGLTELLADRLDHDEHRISRAAMRHHYFDDVRVGESTDRFLTEIVALVDLRDRLIGVDPSMDGEVVSA</sequence>
<protein>
    <submittedName>
        <fullName evidence="1">CDP-glycerol glycerophosphotransferase family protein</fullName>
    </submittedName>
</protein>
<evidence type="ECO:0000313" key="2">
    <source>
        <dbReference type="Proteomes" id="UP001500571"/>
    </source>
</evidence>
<dbReference type="Pfam" id="PF04464">
    <property type="entry name" value="Glyphos_transf"/>
    <property type="match status" value="1"/>
</dbReference>
<dbReference type="Proteomes" id="UP001500571">
    <property type="component" value="Unassembled WGS sequence"/>
</dbReference>
<accession>A0ABP5D804</accession>
<organism evidence="1 2">
    <name type="scientific">Nocardioides panacihumi</name>
    <dbReference type="NCBI Taxonomy" id="400774"/>
    <lineage>
        <taxon>Bacteria</taxon>
        <taxon>Bacillati</taxon>
        <taxon>Actinomycetota</taxon>
        <taxon>Actinomycetes</taxon>
        <taxon>Propionibacteriales</taxon>
        <taxon>Nocardioidaceae</taxon>
        <taxon>Nocardioides</taxon>
    </lineage>
</organism>
<name>A0ABP5D804_9ACTN</name>
<dbReference type="InterPro" id="IPR007554">
    <property type="entry name" value="Glycerophosphate_synth"/>
</dbReference>
<evidence type="ECO:0000313" key="1">
    <source>
        <dbReference type="EMBL" id="GAA1975607.1"/>
    </source>
</evidence>
<keyword evidence="2" id="KW-1185">Reference proteome</keyword>
<gene>
    <name evidence="1" type="ORF">GCM10009798_41100</name>
</gene>